<dbReference type="OrthoDB" id="1046782at2759"/>
<keyword evidence="2" id="KW-1185">Reference proteome</keyword>
<protein>
    <submittedName>
        <fullName evidence="1">GPI-anchored surface protein, putative</fullName>
    </submittedName>
</protein>
<dbReference type="VEuPathDB" id="TriTrypDB:BSAL_25085"/>
<dbReference type="Proteomes" id="UP000051952">
    <property type="component" value="Unassembled WGS sequence"/>
</dbReference>
<dbReference type="PANTHER" id="PTHR13593:SF113">
    <property type="entry name" value="SI:DKEY-266F7.9"/>
    <property type="match status" value="1"/>
</dbReference>
<evidence type="ECO:0000313" key="1">
    <source>
        <dbReference type="EMBL" id="CUG90117.1"/>
    </source>
</evidence>
<dbReference type="PROSITE" id="PS50007">
    <property type="entry name" value="PIPLC_X_DOMAIN"/>
    <property type="match status" value="1"/>
</dbReference>
<dbReference type="AlphaFoldDB" id="A0A0S4JIH5"/>
<gene>
    <name evidence="1" type="ORF">BSAL_25085</name>
</gene>
<dbReference type="Gene3D" id="3.20.20.190">
    <property type="entry name" value="Phosphatidylinositol (PI) phosphodiesterase"/>
    <property type="match status" value="1"/>
</dbReference>
<dbReference type="PANTHER" id="PTHR13593">
    <property type="match status" value="1"/>
</dbReference>
<dbReference type="EMBL" id="CYKH01001794">
    <property type="protein sequence ID" value="CUG90117.1"/>
    <property type="molecule type" value="Genomic_DNA"/>
</dbReference>
<dbReference type="GO" id="GO:0008081">
    <property type="term" value="F:phosphoric diester hydrolase activity"/>
    <property type="evidence" value="ECO:0007669"/>
    <property type="project" value="InterPro"/>
</dbReference>
<dbReference type="SUPFAM" id="SSF51695">
    <property type="entry name" value="PLC-like phosphodiesterases"/>
    <property type="match status" value="1"/>
</dbReference>
<name>A0A0S4JIH5_BODSA</name>
<accession>A0A0S4JIH5</accession>
<dbReference type="GO" id="GO:0006629">
    <property type="term" value="P:lipid metabolic process"/>
    <property type="evidence" value="ECO:0007669"/>
    <property type="project" value="InterPro"/>
</dbReference>
<proteinExistence type="predicted"/>
<evidence type="ECO:0000313" key="2">
    <source>
        <dbReference type="Proteomes" id="UP000051952"/>
    </source>
</evidence>
<dbReference type="InterPro" id="IPR051057">
    <property type="entry name" value="PI-PLC_domain"/>
</dbReference>
<reference evidence="2" key="1">
    <citation type="submission" date="2015-09" db="EMBL/GenBank/DDBJ databases">
        <authorList>
            <consortium name="Pathogen Informatics"/>
        </authorList>
    </citation>
    <scope>NUCLEOTIDE SEQUENCE [LARGE SCALE GENOMIC DNA]</scope>
    <source>
        <strain evidence="2">Lake Konstanz</strain>
    </source>
</reference>
<sequence length="409" mass="45074">MCLVTFFKNRSFCLQMTSMLHIPDKRPIMSLPSAVAVVFAVTAMFSLSHISASAATMEQTLPSSSYTTIINTSSWMANLPLSVRTAPLKHLIVPGSHDSATYTLDIAATPPMQGAIYQVLLDLLADPLTALIADAPIHDLTLTQRGMIAPFQLESGIRAFDLRVLYNPANVQLGLDPYFFSHSFAAVPMNETLRGIASFLSSHLGEVIIVQLSVDWEHRNQTMPQLPTVMSIVRDVLGEWLVPVPTSTNDYANYFVDTSLVNLVEAGTRVLFSLDESSVNVSAFPGIWNASAVNTFWPNGQTANMSMTTIYEYLYGTDPNTTMPENNNDQLNLVFFTITPSDASIVQNVLDHIWNLTNVTSLRDYAQEMRLPTLATLAKAVGEEKKRINIVSIDWPDAEMISAIIALNH</sequence>
<dbReference type="InterPro" id="IPR017946">
    <property type="entry name" value="PLC-like_Pdiesterase_TIM-brl"/>
</dbReference>
<organism evidence="1 2">
    <name type="scientific">Bodo saltans</name>
    <name type="common">Flagellated protozoan</name>
    <dbReference type="NCBI Taxonomy" id="75058"/>
    <lineage>
        <taxon>Eukaryota</taxon>
        <taxon>Discoba</taxon>
        <taxon>Euglenozoa</taxon>
        <taxon>Kinetoplastea</taxon>
        <taxon>Metakinetoplastina</taxon>
        <taxon>Eubodonida</taxon>
        <taxon>Bodonidae</taxon>
        <taxon>Bodo</taxon>
    </lineage>
</organism>